<gene>
    <name evidence="3" type="ORF">LWC34_38135</name>
</gene>
<dbReference type="Gene3D" id="3.30.428.10">
    <property type="entry name" value="HIT-like"/>
    <property type="match status" value="1"/>
</dbReference>
<dbReference type="PROSITE" id="PS51084">
    <property type="entry name" value="HIT_2"/>
    <property type="match status" value="1"/>
</dbReference>
<accession>A0ABS8ZRZ2</accession>
<protein>
    <submittedName>
        <fullName evidence="3">HIT domain-containing protein</fullName>
    </submittedName>
</protein>
<dbReference type="InterPro" id="IPR011146">
    <property type="entry name" value="HIT-like"/>
</dbReference>
<dbReference type="Proteomes" id="UP001521150">
    <property type="component" value="Unassembled WGS sequence"/>
</dbReference>
<evidence type="ECO:0000313" key="3">
    <source>
        <dbReference type="EMBL" id="MCE7008592.1"/>
    </source>
</evidence>
<evidence type="ECO:0000313" key="4">
    <source>
        <dbReference type="Proteomes" id="UP001521150"/>
    </source>
</evidence>
<dbReference type="Pfam" id="PF01230">
    <property type="entry name" value="HIT"/>
    <property type="match status" value="1"/>
</dbReference>
<organism evidence="3 4">
    <name type="scientific">Kibdelosporangium philippinense</name>
    <dbReference type="NCBI Taxonomy" id="211113"/>
    <lineage>
        <taxon>Bacteria</taxon>
        <taxon>Bacillati</taxon>
        <taxon>Actinomycetota</taxon>
        <taxon>Actinomycetes</taxon>
        <taxon>Pseudonocardiales</taxon>
        <taxon>Pseudonocardiaceae</taxon>
        <taxon>Kibdelosporangium</taxon>
    </lineage>
</organism>
<comment type="caution">
    <text evidence="3">The sequence shown here is derived from an EMBL/GenBank/DDBJ whole genome shotgun (WGS) entry which is preliminary data.</text>
</comment>
<feature type="short sequence motif" description="Histidine triad motif" evidence="1">
    <location>
        <begin position="116"/>
        <end position="120"/>
    </location>
</feature>
<evidence type="ECO:0000259" key="2">
    <source>
        <dbReference type="PROSITE" id="PS51084"/>
    </source>
</evidence>
<feature type="domain" description="HIT" evidence="2">
    <location>
        <begin position="23"/>
        <end position="131"/>
    </location>
</feature>
<keyword evidence="4" id="KW-1185">Reference proteome</keyword>
<proteinExistence type="predicted"/>
<name>A0ABS8ZRZ2_9PSEU</name>
<dbReference type="SUPFAM" id="SSF54197">
    <property type="entry name" value="HIT-like"/>
    <property type="match status" value="1"/>
</dbReference>
<dbReference type="RefSeq" id="WP_233730077.1">
    <property type="nucleotide sequence ID" value="NZ_JAJVCN010000003.1"/>
</dbReference>
<evidence type="ECO:0000256" key="1">
    <source>
        <dbReference type="PROSITE-ProRule" id="PRU00464"/>
    </source>
</evidence>
<dbReference type="EMBL" id="JAJVCN010000003">
    <property type="protein sequence ID" value="MCE7008592.1"/>
    <property type="molecule type" value="Genomic_DNA"/>
</dbReference>
<dbReference type="InterPro" id="IPR036265">
    <property type="entry name" value="HIT-like_sf"/>
</dbReference>
<sequence length="219" mass="24507">MASAGSCAAADFCSEFAGDTDVSFFRVYQGEPASRLIVKKGDLLVVADMSPLVLGHVLLLPVEHHLSFAALIADGRADVRRLISWLKPIYRRTFGEFAVLEHGSSGDERTGACVTHAHWHIVPLSAERIRRSVVEDRLTPVMIPSLADLGKPPWSANPYFYVSDGVWHALFTPTGRQPKQYLRSVIGRLLSISDPEWDYAVVVRKHLLRQTLAMTEWWK</sequence>
<reference evidence="3 4" key="1">
    <citation type="submission" date="2021-12" db="EMBL/GenBank/DDBJ databases">
        <title>Genome sequence of Kibdelosporangium philippinense ATCC 49844.</title>
        <authorList>
            <person name="Fedorov E.A."/>
            <person name="Omeragic M."/>
            <person name="Shalygina K.F."/>
            <person name="Maclea K.S."/>
        </authorList>
    </citation>
    <scope>NUCLEOTIDE SEQUENCE [LARGE SCALE GENOMIC DNA]</scope>
    <source>
        <strain evidence="3 4">ATCC 49844</strain>
    </source>
</reference>